<evidence type="ECO:0000313" key="2">
    <source>
        <dbReference type="Proteomes" id="UP001151760"/>
    </source>
</evidence>
<dbReference type="GO" id="GO:0003677">
    <property type="term" value="F:DNA binding"/>
    <property type="evidence" value="ECO:0007669"/>
    <property type="project" value="UniProtKB-KW"/>
</dbReference>
<accession>A0ABQ5DRE0</accession>
<dbReference type="Proteomes" id="UP001151760">
    <property type="component" value="Unassembled WGS sequence"/>
</dbReference>
<reference evidence="1" key="2">
    <citation type="submission" date="2022-01" db="EMBL/GenBank/DDBJ databases">
        <authorList>
            <person name="Yamashiro T."/>
            <person name="Shiraishi A."/>
            <person name="Satake H."/>
            <person name="Nakayama K."/>
        </authorList>
    </citation>
    <scope>NUCLEOTIDE SEQUENCE</scope>
</reference>
<dbReference type="SUPFAM" id="SSF50249">
    <property type="entry name" value="Nucleic acid-binding proteins"/>
    <property type="match status" value="1"/>
</dbReference>
<gene>
    <name evidence="1" type="ORF">Tco_0941615</name>
</gene>
<evidence type="ECO:0000313" key="1">
    <source>
        <dbReference type="EMBL" id="GJT41750.1"/>
    </source>
</evidence>
<comment type="caution">
    <text evidence="1">The sequence shown here is derived from an EMBL/GenBank/DDBJ whole genome shotgun (WGS) entry which is preliminary data.</text>
</comment>
<reference evidence="1" key="1">
    <citation type="journal article" date="2022" name="Int. J. Mol. Sci.">
        <title>Draft Genome of Tanacetum Coccineum: Genomic Comparison of Closely Related Tanacetum-Family Plants.</title>
        <authorList>
            <person name="Yamashiro T."/>
            <person name="Shiraishi A."/>
            <person name="Nakayama K."/>
            <person name="Satake H."/>
        </authorList>
    </citation>
    <scope>NUCLEOTIDE SEQUENCE</scope>
</reference>
<dbReference type="InterPro" id="IPR012340">
    <property type="entry name" value="NA-bd_OB-fold"/>
</dbReference>
<keyword evidence="2" id="KW-1185">Reference proteome</keyword>
<keyword evidence="1" id="KW-0238">DNA-binding</keyword>
<dbReference type="Gene3D" id="2.40.50.140">
    <property type="entry name" value="Nucleic acid-binding proteins"/>
    <property type="match status" value="1"/>
</dbReference>
<protein>
    <submittedName>
        <fullName evidence="1">Replication protein A 70 kDa DNA-binding subunit B</fullName>
    </submittedName>
</protein>
<sequence>MLLVNPIYLHLCNRGERIDLTFWDSWAKKWDAYADKLDTIGHIDVMLLLGKVKYRNNAPAVHNALFRTKIYINRQLPELLNFRHRYESRQEYDANQHKIQLVAHEAKMVTPQEL</sequence>
<organism evidence="1 2">
    <name type="scientific">Tanacetum coccineum</name>
    <dbReference type="NCBI Taxonomy" id="301880"/>
    <lineage>
        <taxon>Eukaryota</taxon>
        <taxon>Viridiplantae</taxon>
        <taxon>Streptophyta</taxon>
        <taxon>Embryophyta</taxon>
        <taxon>Tracheophyta</taxon>
        <taxon>Spermatophyta</taxon>
        <taxon>Magnoliopsida</taxon>
        <taxon>eudicotyledons</taxon>
        <taxon>Gunneridae</taxon>
        <taxon>Pentapetalae</taxon>
        <taxon>asterids</taxon>
        <taxon>campanulids</taxon>
        <taxon>Asterales</taxon>
        <taxon>Asteraceae</taxon>
        <taxon>Asteroideae</taxon>
        <taxon>Anthemideae</taxon>
        <taxon>Anthemidinae</taxon>
        <taxon>Tanacetum</taxon>
    </lineage>
</organism>
<proteinExistence type="predicted"/>
<name>A0ABQ5DRE0_9ASTR</name>
<dbReference type="EMBL" id="BQNB010015587">
    <property type="protein sequence ID" value="GJT41750.1"/>
    <property type="molecule type" value="Genomic_DNA"/>
</dbReference>